<evidence type="ECO:0000256" key="7">
    <source>
        <dbReference type="ARBA" id="ARBA00022734"/>
    </source>
</evidence>
<dbReference type="SUPFAM" id="SSF51110">
    <property type="entry name" value="alpha-D-mannose-specific plant lectins"/>
    <property type="match status" value="1"/>
</dbReference>
<keyword evidence="6 21" id="KW-0732">Signal</keyword>
<evidence type="ECO:0000256" key="13">
    <source>
        <dbReference type="ARBA" id="ARBA00023157"/>
    </source>
</evidence>
<dbReference type="CDD" id="cd14066">
    <property type="entry name" value="STKc_IRAK"/>
    <property type="match status" value="1"/>
</dbReference>
<keyword evidence="15" id="KW-0325">Glycoprotein</keyword>
<organism evidence="25 26">
    <name type="scientific">Protea cynaroides</name>
    <dbReference type="NCBI Taxonomy" id="273540"/>
    <lineage>
        <taxon>Eukaryota</taxon>
        <taxon>Viridiplantae</taxon>
        <taxon>Streptophyta</taxon>
        <taxon>Embryophyta</taxon>
        <taxon>Tracheophyta</taxon>
        <taxon>Spermatophyta</taxon>
        <taxon>Magnoliopsida</taxon>
        <taxon>Proteales</taxon>
        <taxon>Proteaceae</taxon>
        <taxon>Protea</taxon>
    </lineage>
</organism>
<dbReference type="SMART" id="SM00220">
    <property type="entry name" value="S_TKc"/>
    <property type="match status" value="1"/>
</dbReference>
<keyword evidence="9 18" id="KW-0418">Kinase</keyword>
<keyword evidence="11 20" id="KW-1133">Transmembrane helix</keyword>
<protein>
    <recommendedName>
        <fullName evidence="18">Receptor-like serine/threonine-protein kinase</fullName>
        <ecNumber evidence="18">2.7.11.1</ecNumber>
    </recommendedName>
</protein>
<keyword evidence="8 18" id="KW-0547">Nucleotide-binding</keyword>
<dbReference type="Gene3D" id="2.90.10.10">
    <property type="entry name" value="Bulb-type lectin domain"/>
    <property type="match status" value="2"/>
</dbReference>
<dbReference type="PROSITE" id="PS50011">
    <property type="entry name" value="PROTEIN_KINASE_DOM"/>
    <property type="match status" value="1"/>
</dbReference>
<comment type="catalytic activity">
    <reaction evidence="16 18">
        <text>L-threonyl-[protein] + ATP = O-phospho-L-threonyl-[protein] + ADP + H(+)</text>
        <dbReference type="Rhea" id="RHEA:46608"/>
        <dbReference type="Rhea" id="RHEA-COMP:11060"/>
        <dbReference type="Rhea" id="RHEA-COMP:11605"/>
        <dbReference type="ChEBI" id="CHEBI:15378"/>
        <dbReference type="ChEBI" id="CHEBI:30013"/>
        <dbReference type="ChEBI" id="CHEBI:30616"/>
        <dbReference type="ChEBI" id="CHEBI:61977"/>
        <dbReference type="ChEBI" id="CHEBI:456216"/>
        <dbReference type="EC" id="2.7.11.1"/>
    </reaction>
</comment>
<name>A0A9Q0GSY4_9MAGN</name>
<comment type="subcellular location">
    <subcellularLocation>
        <location evidence="1">Membrane</location>
        <topology evidence="1">Single-pass type I membrane protein</topology>
    </subcellularLocation>
</comment>
<dbReference type="EMBL" id="JAMYWD010000012">
    <property type="protein sequence ID" value="KAJ4953557.1"/>
    <property type="molecule type" value="Genomic_DNA"/>
</dbReference>
<dbReference type="CDD" id="cd00028">
    <property type="entry name" value="B_lectin"/>
    <property type="match status" value="1"/>
</dbReference>
<dbReference type="GO" id="GO:0030246">
    <property type="term" value="F:carbohydrate binding"/>
    <property type="evidence" value="ECO:0007669"/>
    <property type="project" value="UniProtKB-KW"/>
</dbReference>
<evidence type="ECO:0000256" key="5">
    <source>
        <dbReference type="ARBA" id="ARBA00022692"/>
    </source>
</evidence>
<feature type="signal peptide" evidence="21">
    <location>
        <begin position="1"/>
        <end position="26"/>
    </location>
</feature>
<dbReference type="InterPro" id="IPR000719">
    <property type="entry name" value="Prot_kinase_dom"/>
</dbReference>
<dbReference type="FunFam" id="2.90.10.10:FF:000013">
    <property type="entry name" value="G-type lectin S-receptor-like serine/threonine-protein kinase LECRK1"/>
    <property type="match status" value="1"/>
</dbReference>
<evidence type="ECO:0000256" key="14">
    <source>
        <dbReference type="ARBA" id="ARBA00023170"/>
    </source>
</evidence>
<dbReference type="Proteomes" id="UP001141806">
    <property type="component" value="Unassembled WGS sequence"/>
</dbReference>
<dbReference type="InterPro" id="IPR017441">
    <property type="entry name" value="Protein_kinase_ATP_BS"/>
</dbReference>
<evidence type="ECO:0000256" key="18">
    <source>
        <dbReference type="PIRNR" id="PIRNR000641"/>
    </source>
</evidence>
<dbReference type="Pfam" id="PF01453">
    <property type="entry name" value="B_lectin"/>
    <property type="match status" value="1"/>
</dbReference>
<evidence type="ECO:0000259" key="22">
    <source>
        <dbReference type="PROSITE" id="PS50011"/>
    </source>
</evidence>
<evidence type="ECO:0000256" key="3">
    <source>
        <dbReference type="ARBA" id="ARBA00022536"/>
    </source>
</evidence>
<feature type="domain" description="Protein kinase" evidence="22">
    <location>
        <begin position="502"/>
        <end position="783"/>
    </location>
</feature>
<dbReference type="AlphaFoldDB" id="A0A9Q0GSY4"/>
<proteinExistence type="inferred from homology"/>
<dbReference type="PANTHER" id="PTHR47976">
    <property type="entry name" value="G-TYPE LECTIN S-RECEPTOR-LIKE SERINE/THREONINE-PROTEIN KINASE SD2-5"/>
    <property type="match status" value="1"/>
</dbReference>
<evidence type="ECO:0000259" key="23">
    <source>
        <dbReference type="PROSITE" id="PS50927"/>
    </source>
</evidence>
<dbReference type="FunFam" id="3.30.200.20:FF:000059">
    <property type="entry name" value="S-receptor-like serine/threonine-protein kinase"/>
    <property type="match status" value="1"/>
</dbReference>
<dbReference type="InterPro" id="IPR051343">
    <property type="entry name" value="G-type_lectin_kinases/EP1-like"/>
</dbReference>
<evidence type="ECO:0000256" key="20">
    <source>
        <dbReference type="SAM" id="Phobius"/>
    </source>
</evidence>
<evidence type="ECO:0000256" key="1">
    <source>
        <dbReference type="ARBA" id="ARBA00004479"/>
    </source>
</evidence>
<evidence type="ECO:0000256" key="16">
    <source>
        <dbReference type="ARBA" id="ARBA00047899"/>
    </source>
</evidence>
<gene>
    <name evidence="25" type="ORF">NE237_030389</name>
</gene>
<dbReference type="PROSITE" id="PS00107">
    <property type="entry name" value="PROTEIN_KINASE_ATP"/>
    <property type="match status" value="1"/>
</dbReference>
<dbReference type="InterPro" id="IPR011009">
    <property type="entry name" value="Kinase-like_dom_sf"/>
</dbReference>
<evidence type="ECO:0000256" key="21">
    <source>
        <dbReference type="SAM" id="SignalP"/>
    </source>
</evidence>
<dbReference type="InterPro" id="IPR008271">
    <property type="entry name" value="Ser/Thr_kinase_AS"/>
</dbReference>
<sequence length="791" mass="88542">MAMASKASVPHILFLCFLLFPLLVVSQTHSNVTLGTHLIAGEKGSPWTSPSGNFAFGFRPLEDQDSFLLCIWFNQIPDQTIVWYANGDKPAPKKSKIELTTDGQLVLSNPHGQELWKADINSSHVSYAAMLDNGNFVVESKDFNHIWESFSQPTDTILPGQILQVGDNLFSRLTNTNYSRGRFQLRLLEDGTLELNPVALPSYFPYDPYFSIEAQPADPRSRLVYNESGLLYVQRSNGSIVYVSTTVVLPIADFYHRATIDFNGVFSLYAHPRPSRGSGGSWSARKSIPLNICLINGDLGSGACGFNSYCGIANGMPNCECPPEYTQSDPNDILSGCKPKIPLACKEDELDSPEAVFEFKDLSGTDWPKADYERFEPVTEDECRKLCLKDCYCAVAIYRNVTCWMKKLPLSNGRLSASDTGKALIKIRRASSVSTKKKNKKIAIVVGSLGASVFINFLLLAATSLIAIFAYKKRPKSSKQVSNISETNLRSFTYKELEEATNGFKEELGKGAFGIVYKGHFPLGSQNLVAVKRLDKVVQEGEKEFKTEVSVIGQTHHKNLVRLFGFCEEGPHRLLVYEFMSNGSLASFLFGLSRPHWDQRTQIAIGISRGLCYLHEECSTQIIHCDIKPQNILLDDIFRPRISDFGLAKLLMPDQVLTRTGIRGTKGYVAPEWFRSMPITAKVDVYSFGVMLLEIISCRRCVETAWGAEEKAILTDWAYDCYREGKLEDLVERDEEAMRDEKKLLTFVMIAIWCIQEDPSLRPTMKKVSQMLEGAVDVPHPPCPFPFSSIY</sequence>
<dbReference type="GO" id="GO:0005524">
    <property type="term" value="F:ATP binding"/>
    <property type="evidence" value="ECO:0007669"/>
    <property type="project" value="UniProtKB-UniRule"/>
</dbReference>
<dbReference type="CDD" id="cd01098">
    <property type="entry name" value="PAN_AP_plant"/>
    <property type="match status" value="1"/>
</dbReference>
<dbReference type="Gene3D" id="1.10.510.10">
    <property type="entry name" value="Transferase(Phosphotransferase) domain 1"/>
    <property type="match status" value="1"/>
</dbReference>
<comment type="catalytic activity">
    <reaction evidence="17 18">
        <text>L-seryl-[protein] + ATP = O-phospho-L-seryl-[protein] + ADP + H(+)</text>
        <dbReference type="Rhea" id="RHEA:17989"/>
        <dbReference type="Rhea" id="RHEA-COMP:9863"/>
        <dbReference type="Rhea" id="RHEA-COMP:11604"/>
        <dbReference type="ChEBI" id="CHEBI:15378"/>
        <dbReference type="ChEBI" id="CHEBI:29999"/>
        <dbReference type="ChEBI" id="CHEBI:30616"/>
        <dbReference type="ChEBI" id="CHEBI:83421"/>
        <dbReference type="ChEBI" id="CHEBI:456216"/>
        <dbReference type="EC" id="2.7.11.1"/>
    </reaction>
</comment>
<dbReference type="InterPro" id="IPR003609">
    <property type="entry name" value="Pan_app"/>
</dbReference>
<evidence type="ECO:0000256" key="8">
    <source>
        <dbReference type="ARBA" id="ARBA00022741"/>
    </source>
</evidence>
<dbReference type="PANTHER" id="PTHR47976:SF15">
    <property type="entry name" value="G-TYPE LECTIN S-RECEPTOR-LIKE SERINE_THREONINE-PROTEIN KINASE RLK1"/>
    <property type="match status" value="1"/>
</dbReference>
<evidence type="ECO:0000259" key="24">
    <source>
        <dbReference type="PROSITE" id="PS50948"/>
    </source>
</evidence>
<keyword evidence="14" id="KW-0675">Receptor</keyword>
<dbReference type="InterPro" id="IPR036426">
    <property type="entry name" value="Bulb-type_lectin_dom_sf"/>
</dbReference>
<dbReference type="PIRSF" id="PIRSF000641">
    <property type="entry name" value="SRK"/>
    <property type="match status" value="1"/>
</dbReference>
<evidence type="ECO:0000256" key="15">
    <source>
        <dbReference type="ARBA" id="ARBA00023180"/>
    </source>
</evidence>
<evidence type="ECO:0000256" key="4">
    <source>
        <dbReference type="ARBA" id="ARBA00022679"/>
    </source>
</evidence>
<dbReference type="GO" id="GO:0004674">
    <property type="term" value="F:protein serine/threonine kinase activity"/>
    <property type="evidence" value="ECO:0007669"/>
    <property type="project" value="UniProtKB-KW"/>
</dbReference>
<dbReference type="PROSITE" id="PS50948">
    <property type="entry name" value="PAN"/>
    <property type="match status" value="1"/>
</dbReference>
<feature type="transmembrane region" description="Helical" evidence="20">
    <location>
        <begin position="442"/>
        <end position="471"/>
    </location>
</feature>
<dbReference type="PROSITE" id="PS50927">
    <property type="entry name" value="BULB_LECTIN"/>
    <property type="match status" value="1"/>
</dbReference>
<keyword evidence="13" id="KW-1015">Disulfide bond</keyword>
<dbReference type="EC" id="2.7.11.1" evidence="18"/>
<keyword evidence="4 18" id="KW-0808">Transferase</keyword>
<evidence type="ECO:0000313" key="25">
    <source>
        <dbReference type="EMBL" id="KAJ4953557.1"/>
    </source>
</evidence>
<keyword evidence="12 20" id="KW-0472">Membrane</keyword>
<evidence type="ECO:0000256" key="10">
    <source>
        <dbReference type="ARBA" id="ARBA00022840"/>
    </source>
</evidence>
<evidence type="ECO:0000256" key="2">
    <source>
        <dbReference type="ARBA" id="ARBA00022527"/>
    </source>
</evidence>
<dbReference type="OrthoDB" id="5857966at2759"/>
<keyword evidence="5 20" id="KW-0812">Transmembrane</keyword>
<feature type="domain" description="Apple" evidence="24">
    <location>
        <begin position="345"/>
        <end position="430"/>
    </location>
</feature>
<evidence type="ECO:0000256" key="12">
    <source>
        <dbReference type="ARBA" id="ARBA00023136"/>
    </source>
</evidence>
<comment type="similarity">
    <text evidence="18">Belongs to the protein kinase superfamily. Ser/Thr protein kinase family.</text>
</comment>
<keyword evidence="26" id="KW-1185">Reference proteome</keyword>
<keyword evidence="10 18" id="KW-0067">ATP-binding</keyword>
<keyword evidence="7" id="KW-0430">Lectin</keyword>
<evidence type="ECO:0000313" key="26">
    <source>
        <dbReference type="Proteomes" id="UP001141806"/>
    </source>
</evidence>
<dbReference type="Gene3D" id="3.30.200.20">
    <property type="entry name" value="Phosphorylase Kinase, domain 1"/>
    <property type="match status" value="1"/>
</dbReference>
<evidence type="ECO:0000256" key="17">
    <source>
        <dbReference type="ARBA" id="ARBA00048679"/>
    </source>
</evidence>
<dbReference type="GO" id="GO:0016020">
    <property type="term" value="C:membrane"/>
    <property type="evidence" value="ECO:0007669"/>
    <property type="project" value="UniProtKB-SubCell"/>
</dbReference>
<dbReference type="InterPro" id="IPR001480">
    <property type="entry name" value="Bulb-type_lectin_dom"/>
</dbReference>
<feature type="domain" description="Bulb-type lectin" evidence="23">
    <location>
        <begin position="29"/>
        <end position="151"/>
    </location>
</feature>
<dbReference type="FunFam" id="1.10.510.10:FF:000237">
    <property type="entry name" value="G-type lectin S-receptor-like serine/threonine-protein kinase"/>
    <property type="match status" value="1"/>
</dbReference>
<evidence type="ECO:0000256" key="11">
    <source>
        <dbReference type="ARBA" id="ARBA00022989"/>
    </source>
</evidence>
<dbReference type="SMART" id="SM00108">
    <property type="entry name" value="B_lectin"/>
    <property type="match status" value="1"/>
</dbReference>
<comment type="caution">
    <text evidence="25">The sequence shown here is derived from an EMBL/GenBank/DDBJ whole genome shotgun (WGS) entry which is preliminary data.</text>
</comment>
<evidence type="ECO:0000256" key="19">
    <source>
        <dbReference type="PROSITE-ProRule" id="PRU10141"/>
    </source>
</evidence>
<accession>A0A9Q0GSY4</accession>
<feature type="binding site" evidence="19">
    <location>
        <position position="532"/>
    </location>
    <ligand>
        <name>ATP</name>
        <dbReference type="ChEBI" id="CHEBI:30616"/>
    </ligand>
</feature>
<evidence type="ECO:0000256" key="6">
    <source>
        <dbReference type="ARBA" id="ARBA00022729"/>
    </source>
</evidence>
<keyword evidence="2 18" id="KW-0723">Serine/threonine-protein kinase</keyword>
<dbReference type="Pfam" id="PF00069">
    <property type="entry name" value="Pkinase"/>
    <property type="match status" value="1"/>
</dbReference>
<dbReference type="PROSITE" id="PS00108">
    <property type="entry name" value="PROTEIN_KINASE_ST"/>
    <property type="match status" value="1"/>
</dbReference>
<evidence type="ECO:0000256" key="9">
    <source>
        <dbReference type="ARBA" id="ARBA00022777"/>
    </source>
</evidence>
<feature type="chain" id="PRO_5040387910" description="Receptor-like serine/threonine-protein kinase" evidence="21">
    <location>
        <begin position="27"/>
        <end position="791"/>
    </location>
</feature>
<reference evidence="25" key="1">
    <citation type="journal article" date="2023" name="Plant J.">
        <title>The genome of the king protea, Protea cynaroides.</title>
        <authorList>
            <person name="Chang J."/>
            <person name="Duong T.A."/>
            <person name="Schoeman C."/>
            <person name="Ma X."/>
            <person name="Roodt D."/>
            <person name="Barker N."/>
            <person name="Li Z."/>
            <person name="Van de Peer Y."/>
            <person name="Mizrachi E."/>
        </authorList>
    </citation>
    <scope>NUCLEOTIDE SEQUENCE</scope>
    <source>
        <tissue evidence="25">Young leaves</tissue>
    </source>
</reference>
<keyword evidence="3" id="KW-0245">EGF-like domain</keyword>
<dbReference type="SUPFAM" id="SSF56112">
    <property type="entry name" value="Protein kinase-like (PK-like)"/>
    <property type="match status" value="1"/>
</dbReference>
<dbReference type="InterPro" id="IPR024171">
    <property type="entry name" value="SRK-like_kinase"/>
</dbReference>